<dbReference type="Gene3D" id="3.40.50.1580">
    <property type="entry name" value="Nucleoside phosphorylase domain"/>
    <property type="match status" value="1"/>
</dbReference>
<evidence type="ECO:0000256" key="1">
    <source>
        <dbReference type="ARBA" id="ARBA00010456"/>
    </source>
</evidence>
<evidence type="ECO:0000313" key="4">
    <source>
        <dbReference type="Proteomes" id="UP000504634"/>
    </source>
</evidence>
<dbReference type="GO" id="GO:0004850">
    <property type="term" value="F:uridine phosphorylase activity"/>
    <property type="evidence" value="ECO:0007669"/>
    <property type="project" value="InterPro"/>
</dbReference>
<evidence type="ECO:0000313" key="5">
    <source>
        <dbReference type="RefSeq" id="XP_030376265.1"/>
    </source>
</evidence>
<keyword evidence="4" id="KW-1185">Reference proteome</keyword>
<dbReference type="GO" id="GO:0006218">
    <property type="term" value="P:uridine catabolic process"/>
    <property type="evidence" value="ECO:0007669"/>
    <property type="project" value="TreeGrafter"/>
</dbReference>
<feature type="domain" description="Nucleoside phosphorylase" evidence="3">
    <location>
        <begin position="273"/>
        <end position="521"/>
    </location>
</feature>
<evidence type="ECO:0000259" key="3">
    <source>
        <dbReference type="Pfam" id="PF01048"/>
    </source>
</evidence>
<dbReference type="Proteomes" id="UP000504634">
    <property type="component" value="Unplaced"/>
</dbReference>
<dbReference type="InterPro" id="IPR035994">
    <property type="entry name" value="Nucleoside_phosphorylase_sf"/>
</dbReference>
<dbReference type="CDD" id="cd17763">
    <property type="entry name" value="UP_hUPP-like"/>
    <property type="match status" value="1"/>
</dbReference>
<dbReference type="SUPFAM" id="SSF53167">
    <property type="entry name" value="Purine and uridine phosphorylases"/>
    <property type="match status" value="1"/>
</dbReference>
<dbReference type="AlphaFoldDB" id="A0A6J2TL73"/>
<dbReference type="OrthoDB" id="204058at2759"/>
<dbReference type="PANTHER" id="PTHR43691">
    <property type="entry name" value="URIDINE PHOSPHORYLASE"/>
    <property type="match status" value="1"/>
</dbReference>
<reference evidence="5" key="1">
    <citation type="submission" date="2025-08" db="UniProtKB">
        <authorList>
            <consortium name="RefSeq"/>
        </authorList>
    </citation>
    <scope>IDENTIFICATION</scope>
    <source>
        <strain evidence="5">11010-0011.00</strain>
        <tissue evidence="5">Whole body</tissue>
    </source>
</reference>
<feature type="region of interest" description="Disordered" evidence="2">
    <location>
        <begin position="529"/>
        <end position="548"/>
    </location>
</feature>
<dbReference type="InterPro" id="IPR000845">
    <property type="entry name" value="Nucleoside_phosphorylase_d"/>
</dbReference>
<proteinExistence type="inferred from homology"/>
<dbReference type="Pfam" id="PF01048">
    <property type="entry name" value="PNP_UDP_1"/>
    <property type="match status" value="1"/>
</dbReference>
<dbReference type="PANTHER" id="PTHR43691:SF11">
    <property type="entry name" value="FI09636P-RELATED"/>
    <property type="match status" value="1"/>
</dbReference>
<dbReference type="GeneID" id="115625369"/>
<sequence>MASCRCGRCAMCLQRMKMAQSQNGRFGCKTSCDLRREVSDLRDMVVQQGQQLNRLLSNQSCSMPPDNSTSCGPRSSNGASANNQYQASNTQNACSTNNANNAGCAMSVAAAALNNQCGVGGAGIAPNNQCGMGGATVAANNQCGMGGASVAANNQCGMGGATVAATNQCGTAGANNQFGLNNFGCGGPGNMADNNQYGGMCPIPEYGPQQGTCGGPPRGGMDGRDTCPGKCSGQSTVRLSNVKNIKNLKPDVLYHLGLDTASMDFRKEFGDVKYVVMGSTDESVLSFAKRMMKDLDLPSGNPVNIAKSGNRYAMYKVGPVLCVSHGMGAPSVSAVMNEVIKLVYHANIQDPIFFRIGASGGLNVKPGTVVISEQALDGQLRSAHEVVVRGKAEQRPTTLDAQLAREVADFARPEDGFQTVLGKTMCTNDFYEGQTRTDGAFADYTDNDKINYLQKLKNQGITNIDMESAPFAAFTKQANIRSANVCVANLDRLKGDNINADKEELENWSRRPQRIVSRYIRNQELGPDALISDDEDDVPPSILRNSRKPSCVSSRCSMVPER</sequence>
<evidence type="ECO:0000256" key="2">
    <source>
        <dbReference type="SAM" id="MobiDB-lite"/>
    </source>
</evidence>
<accession>A0A6J2TL73</accession>
<comment type="similarity">
    <text evidence="1">Belongs to the PNP/UDP phosphorylase family.</text>
</comment>
<name>A0A6J2TL73_DROLE</name>
<organism evidence="4 5">
    <name type="scientific">Drosophila lebanonensis</name>
    <name type="common">Fruit fly</name>
    <name type="synonym">Scaptodrosophila lebanonensis</name>
    <dbReference type="NCBI Taxonomy" id="7225"/>
    <lineage>
        <taxon>Eukaryota</taxon>
        <taxon>Metazoa</taxon>
        <taxon>Ecdysozoa</taxon>
        <taxon>Arthropoda</taxon>
        <taxon>Hexapoda</taxon>
        <taxon>Insecta</taxon>
        <taxon>Pterygota</taxon>
        <taxon>Neoptera</taxon>
        <taxon>Endopterygota</taxon>
        <taxon>Diptera</taxon>
        <taxon>Brachycera</taxon>
        <taxon>Muscomorpha</taxon>
        <taxon>Ephydroidea</taxon>
        <taxon>Drosophilidae</taxon>
        <taxon>Scaptodrosophila</taxon>
    </lineage>
</organism>
<dbReference type="RefSeq" id="XP_030376265.1">
    <property type="nucleotide sequence ID" value="XM_030520405.1"/>
</dbReference>
<dbReference type="GO" id="GO:0005829">
    <property type="term" value="C:cytosol"/>
    <property type="evidence" value="ECO:0007669"/>
    <property type="project" value="TreeGrafter"/>
</dbReference>
<feature type="region of interest" description="Disordered" evidence="2">
    <location>
        <begin position="57"/>
        <end position="83"/>
    </location>
</feature>
<dbReference type="InterPro" id="IPR010059">
    <property type="entry name" value="Uridine_phosphorylase_euk"/>
</dbReference>
<protein>
    <submittedName>
        <fullName evidence="5">Uridine phosphorylase 1-like</fullName>
    </submittedName>
</protein>
<gene>
    <name evidence="5" type="primary">LOC115625369</name>
</gene>
<dbReference type="GO" id="GO:0009166">
    <property type="term" value="P:nucleotide catabolic process"/>
    <property type="evidence" value="ECO:0007669"/>
    <property type="project" value="InterPro"/>
</dbReference>
<dbReference type="NCBIfam" id="TIGR01719">
    <property type="entry name" value="euk_UDPppase"/>
    <property type="match status" value="1"/>
</dbReference>